<protein>
    <submittedName>
        <fullName evidence="2">Uncharacterized protein</fullName>
    </submittedName>
</protein>
<feature type="compositionally biased region" description="Basic and acidic residues" evidence="1">
    <location>
        <begin position="1"/>
        <end position="10"/>
    </location>
</feature>
<reference evidence="2" key="1">
    <citation type="journal article" date="2020" name="G3 (Bethesda)">
        <title>High-Quality Assemblies for Three Invasive Social Wasps from the &lt;i&gt;Vespula&lt;/i&gt; Genus.</title>
        <authorList>
            <person name="Harrop T.W.R."/>
            <person name="Guhlin J."/>
            <person name="McLaughlin G.M."/>
            <person name="Permina E."/>
            <person name="Stockwell P."/>
            <person name="Gilligan J."/>
            <person name="Le Lec M.F."/>
            <person name="Gruber M.A.M."/>
            <person name="Quinn O."/>
            <person name="Lovegrove M."/>
            <person name="Duncan E.J."/>
            <person name="Remnant E.J."/>
            <person name="Van Eeckhoven J."/>
            <person name="Graham B."/>
            <person name="Knapp R.A."/>
            <person name="Langford K.W."/>
            <person name="Kronenberg Z."/>
            <person name="Press M.O."/>
            <person name="Eacker S.M."/>
            <person name="Wilson-Rankin E.E."/>
            <person name="Purcell J."/>
            <person name="Lester P.J."/>
            <person name="Dearden P.K."/>
        </authorList>
    </citation>
    <scope>NUCLEOTIDE SEQUENCE</scope>
    <source>
        <strain evidence="2">Linc-1</strain>
    </source>
</reference>
<gene>
    <name evidence="2" type="ORF">HZH68_016955</name>
</gene>
<proteinExistence type="predicted"/>
<comment type="caution">
    <text evidence="2">The sequence shown here is derived from an EMBL/GenBank/DDBJ whole genome shotgun (WGS) entry which is preliminary data.</text>
</comment>
<evidence type="ECO:0000313" key="3">
    <source>
        <dbReference type="Proteomes" id="UP000617340"/>
    </source>
</evidence>
<organism evidence="2 3">
    <name type="scientific">Vespula germanica</name>
    <name type="common">German yellow jacket</name>
    <name type="synonym">Paravespula germanica</name>
    <dbReference type="NCBI Taxonomy" id="30212"/>
    <lineage>
        <taxon>Eukaryota</taxon>
        <taxon>Metazoa</taxon>
        <taxon>Ecdysozoa</taxon>
        <taxon>Arthropoda</taxon>
        <taxon>Hexapoda</taxon>
        <taxon>Insecta</taxon>
        <taxon>Pterygota</taxon>
        <taxon>Neoptera</taxon>
        <taxon>Endopterygota</taxon>
        <taxon>Hymenoptera</taxon>
        <taxon>Apocrita</taxon>
        <taxon>Aculeata</taxon>
        <taxon>Vespoidea</taxon>
        <taxon>Vespidae</taxon>
        <taxon>Vespinae</taxon>
        <taxon>Vespula</taxon>
    </lineage>
</organism>
<dbReference type="EMBL" id="JACSDZ010000025">
    <property type="protein sequence ID" value="KAF7379110.1"/>
    <property type="molecule type" value="Genomic_DNA"/>
</dbReference>
<evidence type="ECO:0000313" key="2">
    <source>
        <dbReference type="EMBL" id="KAF7379110.1"/>
    </source>
</evidence>
<evidence type="ECO:0000256" key="1">
    <source>
        <dbReference type="SAM" id="MobiDB-lite"/>
    </source>
</evidence>
<keyword evidence="3" id="KW-1185">Reference proteome</keyword>
<sequence length="205" mass="21955">MPSRTRRGEAEPDLAGAEPAAEVVGKVAGQVAGEPAGSYARAAHGYTMTVAHRPRSAHTERRPEPPLSAGDSGYAVCLVGVCGRAACWRREAEVERRRWCWGEGGGVVGDAGGCSPKLWGRKRWRRVRGNSVVRTAGKWVPTSELAPLVPLVGSSSFAENSIIMIAYDVNDAPRQQLFPAERTHRAAGLDTVAIRVPRSTIYAIG</sequence>
<feature type="region of interest" description="Disordered" evidence="1">
    <location>
        <begin position="1"/>
        <end position="21"/>
    </location>
</feature>
<dbReference type="AlphaFoldDB" id="A0A834MMZ1"/>
<accession>A0A834MMZ1</accession>
<name>A0A834MMZ1_VESGE</name>
<dbReference type="Proteomes" id="UP000617340">
    <property type="component" value="Unassembled WGS sequence"/>
</dbReference>